<name>A0ACC0HSQ2_9ERIC</name>
<dbReference type="EMBL" id="CM045761">
    <property type="protein sequence ID" value="KAI8015510.1"/>
    <property type="molecule type" value="Genomic_DNA"/>
</dbReference>
<comment type="caution">
    <text evidence="1">The sequence shown here is derived from an EMBL/GenBank/DDBJ whole genome shotgun (WGS) entry which is preliminary data.</text>
</comment>
<dbReference type="Proteomes" id="UP001060215">
    <property type="component" value="Chromosome 4"/>
</dbReference>
<organism evidence="1 2">
    <name type="scientific">Camellia lanceoleosa</name>
    <dbReference type="NCBI Taxonomy" id="1840588"/>
    <lineage>
        <taxon>Eukaryota</taxon>
        <taxon>Viridiplantae</taxon>
        <taxon>Streptophyta</taxon>
        <taxon>Embryophyta</taxon>
        <taxon>Tracheophyta</taxon>
        <taxon>Spermatophyta</taxon>
        <taxon>Magnoliopsida</taxon>
        <taxon>eudicotyledons</taxon>
        <taxon>Gunneridae</taxon>
        <taxon>Pentapetalae</taxon>
        <taxon>asterids</taxon>
        <taxon>Ericales</taxon>
        <taxon>Theaceae</taxon>
        <taxon>Camellia</taxon>
    </lineage>
</organism>
<keyword evidence="2" id="KW-1185">Reference proteome</keyword>
<sequence length="191" mass="22089">MGDRDEHCFEGGGTDVAEEDTTAIWVRFPNLQIEYYSDKVLFHIAKVLGKPLKVDINTAMATRGKYMRVCVEMDLRKPLLSYFAIGKYNYVIEYEHLHTFCFSCGKIGHRKDSCSNRLQMVPEKTTQIAVEGEKEASHLVTVEWWIEEVKVKIKAWWQFEASQSQHLVIASSKLSMEDNHNRVREMLGTPE</sequence>
<accession>A0ACC0HSQ2</accession>
<proteinExistence type="predicted"/>
<protein>
    <submittedName>
        <fullName evidence="1">Uncharacterized protein</fullName>
    </submittedName>
</protein>
<evidence type="ECO:0000313" key="2">
    <source>
        <dbReference type="Proteomes" id="UP001060215"/>
    </source>
</evidence>
<evidence type="ECO:0000313" key="1">
    <source>
        <dbReference type="EMBL" id="KAI8015510.1"/>
    </source>
</evidence>
<reference evidence="1 2" key="1">
    <citation type="journal article" date="2022" name="Plant J.">
        <title>Chromosome-level genome of Camellia lanceoleosa provides a valuable resource for understanding genome evolution and self-incompatibility.</title>
        <authorList>
            <person name="Gong W."/>
            <person name="Xiao S."/>
            <person name="Wang L."/>
            <person name="Liao Z."/>
            <person name="Chang Y."/>
            <person name="Mo W."/>
            <person name="Hu G."/>
            <person name="Li W."/>
            <person name="Zhao G."/>
            <person name="Zhu H."/>
            <person name="Hu X."/>
            <person name="Ji K."/>
            <person name="Xiang X."/>
            <person name="Song Q."/>
            <person name="Yuan D."/>
            <person name="Jin S."/>
            <person name="Zhang L."/>
        </authorList>
    </citation>
    <scope>NUCLEOTIDE SEQUENCE [LARGE SCALE GENOMIC DNA]</scope>
    <source>
        <strain evidence="1">SQ_2022a</strain>
    </source>
</reference>
<gene>
    <name evidence="1" type="ORF">LOK49_LG05G03274</name>
</gene>